<dbReference type="OrthoDB" id="118937at2759"/>
<evidence type="ECO:0000313" key="3">
    <source>
        <dbReference type="Proteomes" id="UP000794436"/>
    </source>
</evidence>
<dbReference type="EMBL" id="SPLM01000110">
    <property type="protein sequence ID" value="TMW58935.1"/>
    <property type="molecule type" value="Genomic_DNA"/>
</dbReference>
<proteinExistence type="predicted"/>
<feature type="transmembrane region" description="Helical" evidence="1">
    <location>
        <begin position="186"/>
        <end position="202"/>
    </location>
</feature>
<keyword evidence="1" id="KW-0472">Membrane</keyword>
<protein>
    <submittedName>
        <fullName evidence="2">Uncharacterized protein</fullName>
    </submittedName>
</protein>
<feature type="transmembrane region" description="Helical" evidence="1">
    <location>
        <begin position="20"/>
        <end position="40"/>
    </location>
</feature>
<keyword evidence="1" id="KW-1133">Transmembrane helix</keyword>
<comment type="caution">
    <text evidence="2">The sequence shown here is derived from an EMBL/GenBank/DDBJ whole genome shotgun (WGS) entry which is preliminary data.</text>
</comment>
<reference evidence="2" key="1">
    <citation type="submission" date="2019-03" db="EMBL/GenBank/DDBJ databases">
        <title>Long read genome sequence of the mycoparasitic Pythium oligandrum ATCC 38472 isolated from sugarbeet rhizosphere.</title>
        <authorList>
            <person name="Gaulin E."/>
        </authorList>
    </citation>
    <scope>NUCLEOTIDE SEQUENCE</scope>
    <source>
        <strain evidence="2">ATCC 38472_TT</strain>
    </source>
</reference>
<organism evidence="2 3">
    <name type="scientific">Pythium oligandrum</name>
    <name type="common">Mycoparasitic fungus</name>
    <dbReference type="NCBI Taxonomy" id="41045"/>
    <lineage>
        <taxon>Eukaryota</taxon>
        <taxon>Sar</taxon>
        <taxon>Stramenopiles</taxon>
        <taxon>Oomycota</taxon>
        <taxon>Peronosporomycetes</taxon>
        <taxon>Pythiales</taxon>
        <taxon>Pythiaceae</taxon>
        <taxon>Pythium</taxon>
    </lineage>
</organism>
<feature type="transmembrane region" description="Helical" evidence="1">
    <location>
        <begin position="117"/>
        <end position="135"/>
    </location>
</feature>
<dbReference type="AlphaFoldDB" id="A0A8K1FD09"/>
<name>A0A8K1FD09_PYTOL</name>
<feature type="transmembrane region" description="Helical" evidence="1">
    <location>
        <begin position="156"/>
        <end position="180"/>
    </location>
</feature>
<keyword evidence="1" id="KW-0812">Transmembrane</keyword>
<feature type="transmembrane region" description="Helical" evidence="1">
    <location>
        <begin position="87"/>
        <end position="111"/>
    </location>
</feature>
<keyword evidence="3" id="KW-1185">Reference proteome</keyword>
<evidence type="ECO:0000256" key="1">
    <source>
        <dbReference type="SAM" id="Phobius"/>
    </source>
</evidence>
<dbReference type="Proteomes" id="UP000794436">
    <property type="component" value="Unassembled WGS sequence"/>
</dbReference>
<feature type="transmembrane region" description="Helical" evidence="1">
    <location>
        <begin position="363"/>
        <end position="384"/>
    </location>
</feature>
<accession>A0A8K1FD09</accession>
<evidence type="ECO:0000313" key="2">
    <source>
        <dbReference type="EMBL" id="TMW58935.1"/>
    </source>
</evidence>
<gene>
    <name evidence="2" type="ORF">Poli38472_007080</name>
</gene>
<sequence length="489" mass="55320">MGLFDDVTTDPILKKPQSFNLLLPPLPAMIITLLLVTIPLKDPSLGWRANWTFFLREFIGSWCSSFSLELQSQSHVPELRYHLGKAALLNIAHAAFQIALMIALTFVAGVFPVPFTPMITMPLYAIFCWATRIYVARKELWSKTQPEKALAFRTKLWNFIDLMGFMVQIITVYAALATVFSRVPSRYQLLMVMTIQGFKILVRNIMWRKAQLNSQHDDVAAILVATSTQFFHSLFVSTCFQTSKSVVTLLLMVGWNILQDGLSIRSISRRTTRVERLRSKLNVSYNTTQDQLSLMVRATKHNSSAESNCLAIESSYLPYRALAIQIKAQASHTSDQAPAAAEVAWLHKQTELFHCREVLLLRLYMEIIAPIFYLVFVSTLQAIPNRTCMSYLGHVDLPLLSQRIFLQVITRVVLLLVLVHELKQASSSTTPSGLRQLLFITRYQGMPILVECVSVSLFVFGFSVQHNGNDISFRFAWLKTTNATSIAGD</sequence>